<accession>A0A1I4EYT8</accession>
<keyword evidence="2" id="KW-1185">Reference proteome</keyword>
<evidence type="ECO:0000313" key="2">
    <source>
        <dbReference type="Proteomes" id="UP000199533"/>
    </source>
</evidence>
<proteinExistence type="predicted"/>
<reference evidence="2" key="1">
    <citation type="submission" date="2016-10" db="EMBL/GenBank/DDBJ databases">
        <authorList>
            <person name="Varghese N."/>
            <person name="Submissions S."/>
        </authorList>
    </citation>
    <scope>NUCLEOTIDE SEQUENCE [LARGE SCALE GENOMIC DNA]</scope>
    <source>
        <strain evidence="2">Nm69</strain>
    </source>
</reference>
<dbReference type="AlphaFoldDB" id="A0A1I4EYT8"/>
<name>A0A1I4EYT8_9PROT</name>
<evidence type="ECO:0008006" key="3">
    <source>
        <dbReference type="Google" id="ProtNLM"/>
    </source>
</evidence>
<dbReference type="Proteomes" id="UP000199533">
    <property type="component" value="Unassembled WGS sequence"/>
</dbReference>
<dbReference type="STRING" id="52441.SAMN05216302_10313"/>
<evidence type="ECO:0000313" key="1">
    <source>
        <dbReference type="EMBL" id="SFL09291.1"/>
    </source>
</evidence>
<sequence length="73" mass="8433">MGRYKSSALSSSVPRHVSFILNITNKTYSIMEELQINLDEQLEYYNHERTHQGKMCCERAPVEALLDGQSIWA</sequence>
<gene>
    <name evidence="1" type="ORF">SAMN05216302_10313</name>
</gene>
<dbReference type="EMBL" id="FOSP01000031">
    <property type="protein sequence ID" value="SFL09291.1"/>
    <property type="molecule type" value="Genomic_DNA"/>
</dbReference>
<organism evidence="1 2">
    <name type="scientific">Nitrosomonas aestuarii</name>
    <dbReference type="NCBI Taxonomy" id="52441"/>
    <lineage>
        <taxon>Bacteria</taxon>
        <taxon>Pseudomonadati</taxon>
        <taxon>Pseudomonadota</taxon>
        <taxon>Betaproteobacteria</taxon>
        <taxon>Nitrosomonadales</taxon>
        <taxon>Nitrosomonadaceae</taxon>
        <taxon>Nitrosomonas</taxon>
    </lineage>
</organism>
<protein>
    <recommendedName>
        <fullName evidence="3">Integrase core domain-containing protein</fullName>
    </recommendedName>
</protein>